<sequence length="282" mass="30682">MTVALPHADHTDREPTVPPTADCVADSAGGLTFDVREPGGHRPEVPSHLLLRLRSGDDEVRLPLTPVAEGRLRAVLPSSVGLPEGRWDSFVEHGDRTPRRLMPGVNDLRSLVDRAPSGARGHVAVRIPYATKHGNLTVRAWHRAPHAEAGELTVCGHELTVRGRVYGIALGPAAHAEARSRREPSLVHHGELDTRGPEFVWTIDYRALAEQDGPWDLWLRPAGSTGPSVRLARLLDDVAEKKQIFSYPASRLGRPEGSAALLEAGPYYTGDNDLAIRVQAVD</sequence>
<protein>
    <recommendedName>
        <fullName evidence="4">Transferase</fullName>
    </recommendedName>
</protein>
<dbReference type="AlphaFoldDB" id="A0A372M809"/>
<reference evidence="2 3" key="1">
    <citation type="submission" date="2018-08" db="EMBL/GenBank/DDBJ databases">
        <title>Isolation, diversity and antifungal activity of Actinobacteria from wheat.</title>
        <authorList>
            <person name="Han C."/>
        </authorList>
    </citation>
    <scope>NUCLEOTIDE SEQUENCE [LARGE SCALE GENOMIC DNA]</scope>
    <source>
        <strain evidence="2 3">NEAU-YY421</strain>
    </source>
</reference>
<gene>
    <name evidence="2" type="ORF">DY218_08835</name>
</gene>
<accession>A0A372M809</accession>
<comment type="caution">
    <text evidence="2">The sequence shown here is derived from an EMBL/GenBank/DDBJ whole genome shotgun (WGS) entry which is preliminary data.</text>
</comment>
<dbReference type="OrthoDB" id="3517562at2"/>
<name>A0A372M809_9ACTN</name>
<evidence type="ECO:0000256" key="1">
    <source>
        <dbReference type="SAM" id="MobiDB-lite"/>
    </source>
</evidence>
<keyword evidence="3" id="KW-1185">Reference proteome</keyword>
<evidence type="ECO:0000313" key="2">
    <source>
        <dbReference type="EMBL" id="RFU87082.1"/>
    </source>
</evidence>
<evidence type="ECO:0008006" key="4">
    <source>
        <dbReference type="Google" id="ProtNLM"/>
    </source>
</evidence>
<dbReference type="RefSeq" id="WP_128555368.1">
    <property type="nucleotide sequence ID" value="NZ_QUAK01000045.1"/>
</dbReference>
<feature type="region of interest" description="Disordered" evidence="1">
    <location>
        <begin position="1"/>
        <end position="20"/>
    </location>
</feature>
<dbReference type="Proteomes" id="UP000263094">
    <property type="component" value="Unassembled WGS sequence"/>
</dbReference>
<evidence type="ECO:0000313" key="3">
    <source>
        <dbReference type="Proteomes" id="UP000263094"/>
    </source>
</evidence>
<proteinExistence type="predicted"/>
<organism evidence="2 3">
    <name type="scientific">Streptomyces triticagri</name>
    <dbReference type="NCBI Taxonomy" id="2293568"/>
    <lineage>
        <taxon>Bacteria</taxon>
        <taxon>Bacillati</taxon>
        <taxon>Actinomycetota</taxon>
        <taxon>Actinomycetes</taxon>
        <taxon>Kitasatosporales</taxon>
        <taxon>Streptomycetaceae</taxon>
        <taxon>Streptomyces</taxon>
    </lineage>
</organism>
<dbReference type="EMBL" id="QUAK01000045">
    <property type="protein sequence ID" value="RFU87082.1"/>
    <property type="molecule type" value="Genomic_DNA"/>
</dbReference>